<dbReference type="AlphaFoldDB" id="A0A7D6I390"/>
<gene>
    <name evidence="2" type="ORF">H0P51_08710</name>
</gene>
<name>A0A7D6I390_9MYCO</name>
<protein>
    <submittedName>
        <fullName evidence="2">Uncharacterized protein</fullName>
    </submittedName>
</protein>
<organism evidence="2 3">
    <name type="scientific">Mycobacterium vicinigordonae</name>
    <dbReference type="NCBI Taxonomy" id="1719132"/>
    <lineage>
        <taxon>Bacteria</taxon>
        <taxon>Bacillati</taxon>
        <taxon>Actinomycetota</taxon>
        <taxon>Actinomycetes</taxon>
        <taxon>Mycobacteriales</taxon>
        <taxon>Mycobacteriaceae</taxon>
        <taxon>Mycobacterium</taxon>
    </lineage>
</organism>
<keyword evidence="3" id="KW-1185">Reference proteome</keyword>
<evidence type="ECO:0000313" key="2">
    <source>
        <dbReference type="EMBL" id="QLL08954.1"/>
    </source>
</evidence>
<keyword evidence="1" id="KW-0472">Membrane</keyword>
<accession>A0A7D6I390</accession>
<keyword evidence="1" id="KW-1133">Transmembrane helix</keyword>
<dbReference type="KEGG" id="mgor:H0P51_08710"/>
<evidence type="ECO:0000313" key="3">
    <source>
        <dbReference type="Proteomes" id="UP000510682"/>
    </source>
</evidence>
<sequence>MSLVYLANQTSVAYAAGRVIGMLVLPAVGVTLLLVGLRNRSLARKRTMTDYPPGYPAPYPAIPGSPPSYPPAPPGYPPVAPGYYPYSAPFPVMPPMRSARAGTGLIIAGVVLVALGGLGVLGTVALTASQQSAAQVSIGDCFTNDILDSTRWKSASCQDPAAVLEFAATTDADGNCPDGKLSHSGYLSVERDGTRRCFIPNLLESRCYAPERNDETVRTVSCATSGKVIRVVKRMNGATDTSACPPNTHGVTFPQPQRTYCTERVKGAI</sequence>
<feature type="transmembrane region" description="Helical" evidence="1">
    <location>
        <begin position="12"/>
        <end position="37"/>
    </location>
</feature>
<proteinExistence type="predicted"/>
<dbReference type="RefSeq" id="WP_180917539.1">
    <property type="nucleotide sequence ID" value="NZ_CP059165.1"/>
</dbReference>
<keyword evidence="1" id="KW-0812">Transmembrane</keyword>
<reference evidence="3" key="1">
    <citation type="submission" date="2020-07" db="EMBL/GenBank/DDBJ databases">
        <title>Description of Mycobacterium gordonae subsp. intergordonae subsp.nov. and Mycobacterium gordonae subsp. gordonae subsp. nov.</title>
        <authorList>
            <person name="Yu X."/>
        </authorList>
    </citation>
    <scope>NUCLEOTIDE SEQUENCE [LARGE SCALE GENOMIC DNA]</scope>
    <source>
        <strain evidence="3">24</strain>
    </source>
</reference>
<dbReference type="Proteomes" id="UP000510682">
    <property type="component" value="Chromosome"/>
</dbReference>
<reference evidence="3" key="2">
    <citation type="submission" date="2023-07" db="EMBL/GenBank/DDBJ databases">
        <title>Description of Mycobacterium gordonae subsp. intergordonae subsp.nov. and Mycobacterium gordonae subsp. gordonae subsp. nov.</title>
        <authorList>
            <person name="Huang H."/>
        </authorList>
    </citation>
    <scope>NUCLEOTIDE SEQUENCE [LARGE SCALE GENOMIC DNA]</scope>
    <source>
        <strain evidence="3">24</strain>
    </source>
</reference>
<dbReference type="EMBL" id="CP059165">
    <property type="protein sequence ID" value="QLL08954.1"/>
    <property type="molecule type" value="Genomic_DNA"/>
</dbReference>
<evidence type="ECO:0000256" key="1">
    <source>
        <dbReference type="SAM" id="Phobius"/>
    </source>
</evidence>
<feature type="transmembrane region" description="Helical" evidence="1">
    <location>
        <begin position="105"/>
        <end position="128"/>
    </location>
</feature>